<protein>
    <submittedName>
        <fullName evidence="1">Haloacid dehalogenase</fullName>
    </submittedName>
</protein>
<dbReference type="Gene3D" id="3.30.1240.10">
    <property type="match status" value="1"/>
</dbReference>
<dbReference type="NCBIfam" id="TIGR00099">
    <property type="entry name" value="Cof-subfamily"/>
    <property type="match status" value="1"/>
</dbReference>
<comment type="caution">
    <text evidence="1">The sequence shown here is derived from an EMBL/GenBank/DDBJ whole genome shotgun (WGS) entry which is preliminary data.</text>
</comment>
<evidence type="ECO:0000313" key="1">
    <source>
        <dbReference type="EMBL" id="GAX04267.1"/>
    </source>
</evidence>
<dbReference type="PANTHER" id="PTHR10000">
    <property type="entry name" value="PHOSPHOSERINE PHOSPHATASE"/>
    <property type="match status" value="1"/>
</dbReference>
<dbReference type="InterPro" id="IPR000150">
    <property type="entry name" value="Cof"/>
</dbReference>
<evidence type="ECO:0000313" key="2">
    <source>
        <dbReference type="Proteomes" id="UP000198430"/>
    </source>
</evidence>
<dbReference type="GO" id="GO:0000287">
    <property type="term" value="F:magnesium ion binding"/>
    <property type="evidence" value="ECO:0007669"/>
    <property type="project" value="TreeGrafter"/>
</dbReference>
<organism evidence="1 2">
    <name type="scientific">Secundilactobacillus pentosiphilus</name>
    <dbReference type="NCBI Taxonomy" id="1714682"/>
    <lineage>
        <taxon>Bacteria</taxon>
        <taxon>Bacillati</taxon>
        <taxon>Bacillota</taxon>
        <taxon>Bacilli</taxon>
        <taxon>Lactobacillales</taxon>
        <taxon>Lactobacillaceae</taxon>
        <taxon>Secundilactobacillus</taxon>
    </lineage>
</organism>
<dbReference type="PANTHER" id="PTHR10000:SF8">
    <property type="entry name" value="HAD SUPERFAMILY HYDROLASE-LIKE, TYPE 3"/>
    <property type="match status" value="1"/>
</dbReference>
<dbReference type="Gene3D" id="3.40.50.1000">
    <property type="entry name" value="HAD superfamily/HAD-like"/>
    <property type="match status" value="1"/>
</dbReference>
<dbReference type="EMBL" id="BCMH01000015">
    <property type="protein sequence ID" value="GAX04267.1"/>
    <property type="molecule type" value="Genomic_DNA"/>
</dbReference>
<gene>
    <name evidence="1" type="primary">cof_5</name>
    <name evidence="1" type="ORF">IWT140_01905</name>
</gene>
<dbReference type="RefSeq" id="WP_089089218.1">
    <property type="nucleotide sequence ID" value="NZ_BCMH01000015.1"/>
</dbReference>
<dbReference type="SUPFAM" id="SSF56784">
    <property type="entry name" value="HAD-like"/>
    <property type="match status" value="1"/>
</dbReference>
<dbReference type="AlphaFoldDB" id="A0A1Z5IR80"/>
<dbReference type="SFLD" id="SFLDG01140">
    <property type="entry name" value="C2.B:_Phosphomannomutase_and_P"/>
    <property type="match status" value="1"/>
</dbReference>
<dbReference type="GO" id="GO:0005829">
    <property type="term" value="C:cytosol"/>
    <property type="evidence" value="ECO:0007669"/>
    <property type="project" value="TreeGrafter"/>
</dbReference>
<dbReference type="Proteomes" id="UP000198430">
    <property type="component" value="Unassembled WGS sequence"/>
</dbReference>
<dbReference type="InterPro" id="IPR006379">
    <property type="entry name" value="HAD-SF_hydro_IIB"/>
</dbReference>
<name>A0A1Z5IR80_9LACO</name>
<dbReference type="SFLD" id="SFLDS00003">
    <property type="entry name" value="Haloacid_Dehalogenase"/>
    <property type="match status" value="1"/>
</dbReference>
<dbReference type="PROSITE" id="PS01229">
    <property type="entry name" value="COF_2"/>
    <property type="match status" value="1"/>
</dbReference>
<keyword evidence="2" id="KW-1185">Reference proteome</keyword>
<accession>A0A1Z5IR80</accession>
<reference evidence="1 2" key="1">
    <citation type="submission" date="2015-11" db="EMBL/GenBank/DDBJ databases">
        <title>Draft genome sequences of new species of the genus Lactobacillus isolated from orchardgrass silage.</title>
        <authorList>
            <person name="Tohno M."/>
            <person name="Tanizawa Y."/>
            <person name="Arita M."/>
        </authorList>
    </citation>
    <scope>NUCLEOTIDE SEQUENCE [LARGE SCALE GENOMIC DNA]</scope>
    <source>
        <strain evidence="1 2">IWT140</strain>
    </source>
</reference>
<dbReference type="InterPro" id="IPR023214">
    <property type="entry name" value="HAD_sf"/>
</dbReference>
<dbReference type="GO" id="GO:0016791">
    <property type="term" value="F:phosphatase activity"/>
    <property type="evidence" value="ECO:0007669"/>
    <property type="project" value="TreeGrafter"/>
</dbReference>
<dbReference type="InterPro" id="IPR036412">
    <property type="entry name" value="HAD-like_sf"/>
</dbReference>
<sequence>MIKHIFSDMDGTLLNQHGKVSAGNKTTIQHAGIPFTLVSARSPRQMMDAIETLKLSAPQIGFNGGVIYQVKDEQLQVIEDAPVPSQVVKRVVDLVEASFPETGISLFGLTSWQVTRVDDGIAFFQEDMPQKPTVLDQETFWCHPEPIYKITFCVLNLEVMNGIVKILQAAELPGAAMQKSSDIYLDITASAAKKSRGVNYIAQREQLNLNETAAFGDGPNDIPMLKLVGMPIVMANGLPNVKQVARFLTADNDHDGVGRGIDQFILGQQTQNLN</sequence>
<dbReference type="NCBIfam" id="TIGR01484">
    <property type="entry name" value="HAD-SF-IIB"/>
    <property type="match status" value="1"/>
</dbReference>
<dbReference type="Pfam" id="PF08282">
    <property type="entry name" value="Hydrolase_3"/>
    <property type="match status" value="1"/>
</dbReference>
<proteinExistence type="predicted"/>